<accession>S1MTC3</accession>
<dbReference type="InterPro" id="IPR003439">
    <property type="entry name" value="ABC_transporter-like_ATP-bd"/>
</dbReference>
<dbReference type="RefSeq" id="WP_016184155.1">
    <property type="nucleotide sequence ID" value="NZ_JXKI01000010.1"/>
</dbReference>
<evidence type="ECO:0000259" key="3">
    <source>
        <dbReference type="PROSITE" id="PS50893"/>
    </source>
</evidence>
<sequence>MPIVAKLSHALKQYDQKIVLDQVQLAVNTGEILGIIGPSGAGKTTLIQCLLGMEKLDAGNAQVLAVSMPNRSILKKVGYMGQNTALYERLTAYENLAFFGRLKGLKATELTQQIQKYSQLVNLHQQLNQKVQTFSGGMKRRLSLAITLLGDPDLLILDEPTTGIDPKLRLEIWQQLALLAKKQKGILLTTHTMDEAEKCDKLALIAEGKILAFGSPAELKQQFQIQTIEEIFLKVG</sequence>
<comment type="caution">
    <text evidence="4">The sequence shown here is derived from an EMBL/GenBank/DDBJ whole genome shotgun (WGS) entry which is preliminary data.</text>
</comment>
<feature type="domain" description="ABC transporter" evidence="3">
    <location>
        <begin position="5"/>
        <end position="232"/>
    </location>
</feature>
<dbReference type="GO" id="GO:0005524">
    <property type="term" value="F:ATP binding"/>
    <property type="evidence" value="ECO:0007669"/>
    <property type="project" value="UniProtKB-KW"/>
</dbReference>
<gene>
    <name evidence="4" type="ORF">I568_02246</name>
</gene>
<evidence type="ECO:0000256" key="2">
    <source>
        <dbReference type="ARBA" id="ARBA00022840"/>
    </source>
</evidence>
<keyword evidence="1" id="KW-0547">Nucleotide-binding</keyword>
<organism evidence="4 5">
    <name type="scientific">Enterococcus columbae DSM 7374 = ATCC 51263</name>
    <dbReference type="NCBI Taxonomy" id="1121865"/>
    <lineage>
        <taxon>Bacteria</taxon>
        <taxon>Bacillati</taxon>
        <taxon>Bacillota</taxon>
        <taxon>Bacilli</taxon>
        <taxon>Lactobacillales</taxon>
        <taxon>Enterococcaceae</taxon>
        <taxon>Enterococcus</taxon>
    </lineage>
</organism>
<dbReference type="PANTHER" id="PTHR43038:SF3">
    <property type="entry name" value="ABC TRANSPORTER G FAMILY MEMBER 20 ISOFORM X1"/>
    <property type="match status" value="1"/>
</dbReference>
<dbReference type="SUPFAM" id="SSF52540">
    <property type="entry name" value="P-loop containing nucleoside triphosphate hydrolases"/>
    <property type="match status" value="1"/>
</dbReference>
<reference evidence="4 5" key="1">
    <citation type="submission" date="2013-03" db="EMBL/GenBank/DDBJ databases">
        <title>The Genome Sequence of Enterococcus columbae ATCC_51263 (PacBio/Illumina hybrid assembly).</title>
        <authorList>
            <consortium name="The Broad Institute Genomics Platform"/>
            <consortium name="The Broad Institute Genome Sequencing Center for Infectious Disease"/>
            <person name="Earl A."/>
            <person name="Russ C."/>
            <person name="Gilmore M."/>
            <person name="Surin D."/>
            <person name="Walker B."/>
            <person name="Young S."/>
            <person name="Zeng Q."/>
            <person name="Gargeya S."/>
            <person name="Fitzgerald M."/>
            <person name="Haas B."/>
            <person name="Abouelleil A."/>
            <person name="Allen A.W."/>
            <person name="Alvarado L."/>
            <person name="Arachchi H.M."/>
            <person name="Berlin A.M."/>
            <person name="Chapman S.B."/>
            <person name="Gainer-Dewar J."/>
            <person name="Goldberg J."/>
            <person name="Griggs A."/>
            <person name="Gujja S."/>
            <person name="Hansen M."/>
            <person name="Howarth C."/>
            <person name="Imamovic A."/>
            <person name="Ireland A."/>
            <person name="Larimer J."/>
            <person name="McCowan C."/>
            <person name="Murphy C."/>
            <person name="Pearson M."/>
            <person name="Poon T.W."/>
            <person name="Priest M."/>
            <person name="Roberts A."/>
            <person name="Saif S."/>
            <person name="Shea T."/>
            <person name="Sisk P."/>
            <person name="Sykes S."/>
            <person name="Wortman J."/>
            <person name="Nusbaum C."/>
            <person name="Birren B."/>
        </authorList>
    </citation>
    <scope>NUCLEOTIDE SEQUENCE [LARGE SCALE GENOMIC DNA]</scope>
    <source>
        <strain evidence="4 5">ATCC 51263</strain>
    </source>
</reference>
<dbReference type="SMART" id="SM00382">
    <property type="entry name" value="AAA"/>
    <property type="match status" value="1"/>
</dbReference>
<dbReference type="eggNOG" id="COG1131">
    <property type="taxonomic scope" value="Bacteria"/>
</dbReference>
<dbReference type="PROSITE" id="PS00211">
    <property type="entry name" value="ABC_TRANSPORTER_1"/>
    <property type="match status" value="1"/>
</dbReference>
<keyword evidence="5" id="KW-1185">Reference proteome</keyword>
<dbReference type="AlphaFoldDB" id="S1MTC3"/>
<dbReference type="Pfam" id="PF00005">
    <property type="entry name" value="ABC_tran"/>
    <property type="match status" value="1"/>
</dbReference>
<dbReference type="Proteomes" id="UP000014113">
    <property type="component" value="Unassembled WGS sequence"/>
</dbReference>
<dbReference type="InterPro" id="IPR027417">
    <property type="entry name" value="P-loop_NTPase"/>
</dbReference>
<evidence type="ECO:0000256" key="1">
    <source>
        <dbReference type="ARBA" id="ARBA00022741"/>
    </source>
</evidence>
<dbReference type="PATRIC" id="fig|1121865.3.peg.1998"/>
<evidence type="ECO:0000313" key="5">
    <source>
        <dbReference type="Proteomes" id="UP000014113"/>
    </source>
</evidence>
<dbReference type="STRING" id="1121865.OMW_02049"/>
<protein>
    <recommendedName>
        <fullName evidence="3">ABC transporter domain-containing protein</fullName>
    </recommendedName>
</protein>
<name>S1MTC3_9ENTE</name>
<dbReference type="EMBL" id="ASWJ01000011">
    <property type="protein sequence ID" value="EOW79895.1"/>
    <property type="molecule type" value="Genomic_DNA"/>
</dbReference>
<dbReference type="OrthoDB" id="9804819at2"/>
<dbReference type="Gene3D" id="3.40.50.300">
    <property type="entry name" value="P-loop containing nucleotide triphosphate hydrolases"/>
    <property type="match status" value="1"/>
</dbReference>
<dbReference type="InterPro" id="IPR003593">
    <property type="entry name" value="AAA+_ATPase"/>
</dbReference>
<proteinExistence type="predicted"/>
<evidence type="ECO:0000313" key="4">
    <source>
        <dbReference type="EMBL" id="EOW79895.1"/>
    </source>
</evidence>
<dbReference type="InterPro" id="IPR017871">
    <property type="entry name" value="ABC_transporter-like_CS"/>
</dbReference>
<dbReference type="PANTHER" id="PTHR43038">
    <property type="entry name" value="ATP-BINDING CASSETTE, SUB-FAMILY H, MEMBER 1"/>
    <property type="match status" value="1"/>
</dbReference>
<dbReference type="GO" id="GO:0016887">
    <property type="term" value="F:ATP hydrolysis activity"/>
    <property type="evidence" value="ECO:0007669"/>
    <property type="project" value="InterPro"/>
</dbReference>
<dbReference type="PROSITE" id="PS50893">
    <property type="entry name" value="ABC_TRANSPORTER_2"/>
    <property type="match status" value="1"/>
</dbReference>
<keyword evidence="2" id="KW-0067">ATP-binding</keyword>